<protein>
    <submittedName>
        <fullName evidence="2">GXGXG motif-containing protein</fullName>
    </submittedName>
</protein>
<name>A0A450W2B0_9GAMM</name>
<dbReference type="PANTHER" id="PTHR43100:SF1">
    <property type="entry name" value="GLUTAMATE SYNTHASE [NADPH] SMALL CHAIN"/>
    <property type="match status" value="1"/>
</dbReference>
<evidence type="ECO:0000259" key="1">
    <source>
        <dbReference type="Pfam" id="PF01493"/>
    </source>
</evidence>
<organism evidence="2">
    <name type="scientific">Candidatus Kentrum sp. LPFa</name>
    <dbReference type="NCBI Taxonomy" id="2126335"/>
    <lineage>
        <taxon>Bacteria</taxon>
        <taxon>Pseudomonadati</taxon>
        <taxon>Pseudomonadota</taxon>
        <taxon>Gammaproteobacteria</taxon>
        <taxon>Candidatus Kentrum</taxon>
    </lineage>
</organism>
<dbReference type="SUPFAM" id="SSF69336">
    <property type="entry name" value="Alpha subunit of glutamate synthase, C-terminal domain"/>
    <property type="match status" value="1"/>
</dbReference>
<gene>
    <name evidence="2" type="ORF">BECKLPF1236B_GA0070989_10203</name>
</gene>
<dbReference type="InterPro" id="IPR036485">
    <property type="entry name" value="Glu_synth_asu_C_sf"/>
</dbReference>
<dbReference type="Gene3D" id="2.160.20.60">
    <property type="entry name" value="Glutamate synthase, alpha subunit, C-terminal domain"/>
    <property type="match status" value="1"/>
</dbReference>
<dbReference type="GO" id="GO:0016491">
    <property type="term" value="F:oxidoreductase activity"/>
    <property type="evidence" value="ECO:0007669"/>
    <property type="project" value="InterPro"/>
</dbReference>
<dbReference type="InterPro" id="IPR002489">
    <property type="entry name" value="Glu_synth_asu_C"/>
</dbReference>
<dbReference type="EMBL" id="CAADFK010000020">
    <property type="protein sequence ID" value="VFK11132.1"/>
    <property type="molecule type" value="Genomic_DNA"/>
</dbReference>
<feature type="domain" description="Glutamate synthase alpha subunit C-terminal" evidence="1">
    <location>
        <begin position="41"/>
        <end position="201"/>
    </location>
</feature>
<evidence type="ECO:0000313" key="2">
    <source>
        <dbReference type="EMBL" id="VFK11132.1"/>
    </source>
</evidence>
<dbReference type="PANTHER" id="PTHR43100">
    <property type="entry name" value="GLUTAMATE SYNTHASE [NADPH] SMALL CHAIN"/>
    <property type="match status" value="1"/>
</dbReference>
<sequence length="207" mass="22564">MNCVGCAQCTTHRGFQYCHAETAFNAISLPAWRDLYFRRRKAGQCFGAFLAHGITIRLFGETNDYVGKDLAGGRIIVAPPTRKHHRSRGRYLLSLRVHICTRGIIGNTVLSGATGGQCYFRGVAGERFAVRNSGAVAVIEGVGDHGCEYMTGGVIVVLGGAGRNFAAGMSGGVAYVLDERGDFEIRYNRAMVELEKVVEDRMRRIGI</sequence>
<accession>A0A450W2B0</accession>
<dbReference type="Pfam" id="PF01493">
    <property type="entry name" value="GXGXG"/>
    <property type="match status" value="1"/>
</dbReference>
<dbReference type="InterPro" id="IPR051394">
    <property type="entry name" value="Glutamate_Synthase"/>
</dbReference>
<reference evidence="2" key="1">
    <citation type="submission" date="2019-02" db="EMBL/GenBank/DDBJ databases">
        <authorList>
            <person name="Gruber-Vodicka R. H."/>
            <person name="Seah K. B. B."/>
        </authorList>
    </citation>
    <scope>NUCLEOTIDE SEQUENCE</scope>
    <source>
        <strain evidence="2">BECK_S313</strain>
    </source>
</reference>
<dbReference type="AlphaFoldDB" id="A0A450W2B0"/>
<proteinExistence type="predicted"/>